<keyword evidence="5" id="KW-0777">Teichoic acid biosynthesis</keyword>
<dbReference type="InterPro" id="IPR051612">
    <property type="entry name" value="Teichoic_Acid_Biosynth"/>
</dbReference>
<evidence type="ECO:0000256" key="7">
    <source>
        <dbReference type="SAM" id="MobiDB-lite"/>
    </source>
</evidence>
<dbReference type="EMBL" id="CADCVJ010000058">
    <property type="protein sequence ID" value="CAA9466909.1"/>
    <property type="molecule type" value="Genomic_DNA"/>
</dbReference>
<evidence type="ECO:0000256" key="4">
    <source>
        <dbReference type="ARBA" id="ARBA00022679"/>
    </source>
</evidence>
<keyword evidence="6" id="KW-0472">Membrane</keyword>
<evidence type="ECO:0000256" key="5">
    <source>
        <dbReference type="ARBA" id="ARBA00022944"/>
    </source>
</evidence>
<protein>
    <submittedName>
        <fullName evidence="8">CDP-glycerol:poly(Glycerophosphate) glycerophosphotransferase</fullName>
        <ecNumber evidence="8">2.7.8.12</ecNumber>
    </submittedName>
</protein>
<dbReference type="InterPro" id="IPR043148">
    <property type="entry name" value="TagF_C"/>
</dbReference>
<comment type="subcellular location">
    <subcellularLocation>
        <location evidence="1">Cell membrane</location>
        <topology evidence="1">Peripheral membrane protein</topology>
    </subcellularLocation>
</comment>
<dbReference type="InterPro" id="IPR007554">
    <property type="entry name" value="Glycerophosphate_synth"/>
</dbReference>
<dbReference type="PANTHER" id="PTHR37316">
    <property type="entry name" value="TEICHOIC ACID GLYCEROL-PHOSPHATE PRIMASE"/>
    <property type="match status" value="1"/>
</dbReference>
<evidence type="ECO:0000256" key="6">
    <source>
        <dbReference type="ARBA" id="ARBA00023136"/>
    </source>
</evidence>
<name>A0A6J4RGI1_9ACTN</name>
<dbReference type="AlphaFoldDB" id="A0A6J4RGI1"/>
<dbReference type="GO" id="GO:0047355">
    <property type="term" value="F:CDP-glycerol glycerophosphotransferase activity"/>
    <property type="evidence" value="ECO:0007669"/>
    <property type="project" value="UniProtKB-EC"/>
</dbReference>
<keyword evidence="4 8" id="KW-0808">Transferase</keyword>
<accession>A0A6J4RGI1</accession>
<dbReference type="GO" id="GO:0005886">
    <property type="term" value="C:plasma membrane"/>
    <property type="evidence" value="ECO:0007669"/>
    <property type="project" value="UniProtKB-SubCell"/>
</dbReference>
<evidence type="ECO:0000256" key="1">
    <source>
        <dbReference type="ARBA" id="ARBA00004202"/>
    </source>
</evidence>
<reference evidence="8" key="1">
    <citation type="submission" date="2020-02" db="EMBL/GenBank/DDBJ databases">
        <authorList>
            <person name="Meier V. D."/>
        </authorList>
    </citation>
    <scope>NUCLEOTIDE SEQUENCE</scope>
    <source>
        <strain evidence="8">AVDCRST_MAG38</strain>
    </source>
</reference>
<dbReference type="GO" id="GO:0019350">
    <property type="term" value="P:teichoic acid biosynthetic process"/>
    <property type="evidence" value="ECO:0007669"/>
    <property type="project" value="UniProtKB-KW"/>
</dbReference>
<evidence type="ECO:0000256" key="3">
    <source>
        <dbReference type="ARBA" id="ARBA00022475"/>
    </source>
</evidence>
<dbReference type="Pfam" id="PF04464">
    <property type="entry name" value="Glyphos_transf"/>
    <property type="match status" value="1"/>
</dbReference>
<feature type="region of interest" description="Disordered" evidence="7">
    <location>
        <begin position="360"/>
        <end position="387"/>
    </location>
</feature>
<comment type="similarity">
    <text evidence="2">Belongs to the CDP-glycerol glycerophosphotransferase family.</text>
</comment>
<sequence length="387" mass="43661">MRVVYNSFEGAFSDSPRVIFEALARGRSRDEHVWLADPRLQSTFPASVATVEYGSAESVAALEAADVVIANTHTDVPWSKRPETLYVQTWHGTPLKRIHWDVLWAPPGRLERLQEDVDRWDLLLSPNRVATPLLRRAFRYEGEVLEIGYPRNDILSAPDRESVRTRVRRRLGIPAERTVVLYAPTWRDDQVFVEGGKPFALGMDLDVFTRALGEDHVLLLRLHYMVSTPLAAELHPAIRDVSRHPDVSELYLAADVLVTDYSSVMFDFAITGKPIVLFAYDLEDYQDRLRGFYLELADEAPGPLVATTEEVVAALRERPGADDRYRERYARFRDRFSDLEDGRVTERFLEHLLPAVRARGASASDGGGRVDAGNPSPSEPDAVPARP</sequence>
<dbReference type="PANTHER" id="PTHR37316:SF3">
    <property type="entry name" value="TEICHOIC ACID GLYCEROL-PHOSPHATE TRANSFERASE"/>
    <property type="match status" value="1"/>
</dbReference>
<dbReference type="Gene3D" id="3.40.50.12580">
    <property type="match status" value="1"/>
</dbReference>
<evidence type="ECO:0000313" key="8">
    <source>
        <dbReference type="EMBL" id="CAA9466909.1"/>
    </source>
</evidence>
<keyword evidence="3" id="KW-1003">Cell membrane</keyword>
<dbReference type="EC" id="2.7.8.12" evidence="8"/>
<dbReference type="SUPFAM" id="SSF53756">
    <property type="entry name" value="UDP-Glycosyltransferase/glycogen phosphorylase"/>
    <property type="match status" value="1"/>
</dbReference>
<proteinExistence type="inferred from homology"/>
<gene>
    <name evidence="8" type="ORF">AVDCRST_MAG38-952</name>
</gene>
<evidence type="ECO:0000256" key="2">
    <source>
        <dbReference type="ARBA" id="ARBA00010488"/>
    </source>
</evidence>
<organism evidence="8">
    <name type="scientific">uncultured Solirubrobacteraceae bacterium</name>
    <dbReference type="NCBI Taxonomy" id="1162706"/>
    <lineage>
        <taxon>Bacteria</taxon>
        <taxon>Bacillati</taxon>
        <taxon>Actinomycetota</taxon>
        <taxon>Thermoleophilia</taxon>
        <taxon>Solirubrobacterales</taxon>
        <taxon>Solirubrobacteraceae</taxon>
        <taxon>environmental samples</taxon>
    </lineage>
</organism>
<dbReference type="Gene3D" id="3.40.50.11820">
    <property type="match status" value="1"/>
</dbReference>
<dbReference type="InterPro" id="IPR043149">
    <property type="entry name" value="TagF_N"/>
</dbReference>